<sequence length="306" mass="32417">MTEQLRKSIFQQPVWVVVFALTAAIAWGWAFPLIKVGFNAFGITADMTGSKMLFAGIRFAVAGLIVLSVARSNGRSFKTSKAIDWRFILAFALMNTTLHYFFFYVGMSHSAGSRAAILNSLSTFLVVLLACACFKSDKLTSSKIFGCAVGFCGILTLNLGGAESGQFTWLGDGMIILNAICGAVSNLMTRGLSRRVDVFVGTGYSLSIGGLLLIIPGLALGGTLPNVNLLGIICLLLLIAISAIGFALYNKLLSCNPVGKVAIYNSLIPIVGTVTSCLCLGETFHLKYLLAGGLAALGIYVINKGK</sequence>
<feature type="transmembrane region" description="Helical" evidence="6">
    <location>
        <begin position="52"/>
        <end position="70"/>
    </location>
</feature>
<dbReference type="GO" id="GO:0005886">
    <property type="term" value="C:plasma membrane"/>
    <property type="evidence" value="ECO:0007669"/>
    <property type="project" value="UniProtKB-SubCell"/>
</dbReference>
<dbReference type="InterPro" id="IPR050638">
    <property type="entry name" value="AA-Vitamin_Transporters"/>
</dbReference>
<dbReference type="Proteomes" id="UP000763088">
    <property type="component" value="Unassembled WGS sequence"/>
</dbReference>
<evidence type="ECO:0000256" key="3">
    <source>
        <dbReference type="ARBA" id="ARBA00022692"/>
    </source>
</evidence>
<evidence type="ECO:0000313" key="8">
    <source>
        <dbReference type="EMBL" id="MBE6265909.1"/>
    </source>
</evidence>
<feature type="transmembrane region" description="Helical" evidence="6">
    <location>
        <begin position="199"/>
        <end position="221"/>
    </location>
</feature>
<evidence type="ECO:0000256" key="4">
    <source>
        <dbReference type="ARBA" id="ARBA00022989"/>
    </source>
</evidence>
<feature type="transmembrane region" description="Helical" evidence="6">
    <location>
        <begin position="261"/>
        <end position="281"/>
    </location>
</feature>
<evidence type="ECO:0000256" key="6">
    <source>
        <dbReference type="SAM" id="Phobius"/>
    </source>
</evidence>
<keyword evidence="2" id="KW-1003">Cell membrane</keyword>
<feature type="domain" description="EamA" evidence="7">
    <location>
        <begin position="170"/>
        <end position="303"/>
    </location>
</feature>
<comment type="subcellular location">
    <subcellularLocation>
        <location evidence="1">Cell membrane</location>
        <topology evidence="1">Multi-pass membrane protein</topology>
    </subcellularLocation>
</comment>
<reference evidence="8" key="1">
    <citation type="submission" date="2019-04" db="EMBL/GenBank/DDBJ databases">
        <title>Evolution of Biomass-Degrading Anaerobic Consortia Revealed by Metagenomics.</title>
        <authorList>
            <person name="Peng X."/>
        </authorList>
    </citation>
    <scope>NUCLEOTIDE SEQUENCE</scope>
    <source>
        <strain evidence="8">SIG141</strain>
    </source>
</reference>
<dbReference type="InterPro" id="IPR000620">
    <property type="entry name" value="EamA_dom"/>
</dbReference>
<accession>A0A928GH44</accession>
<dbReference type="EMBL" id="SUYD01000005">
    <property type="protein sequence ID" value="MBE6265909.1"/>
    <property type="molecule type" value="Genomic_DNA"/>
</dbReference>
<dbReference type="AlphaFoldDB" id="A0A928GH44"/>
<dbReference type="SUPFAM" id="SSF103481">
    <property type="entry name" value="Multidrug resistance efflux transporter EmrE"/>
    <property type="match status" value="2"/>
</dbReference>
<comment type="caution">
    <text evidence="8">The sequence shown here is derived from an EMBL/GenBank/DDBJ whole genome shotgun (WGS) entry which is preliminary data.</text>
</comment>
<dbReference type="PANTHER" id="PTHR32322:SF18">
    <property type="entry name" value="S-ADENOSYLMETHIONINE_S-ADENOSYLHOMOCYSTEINE TRANSPORTER"/>
    <property type="match status" value="1"/>
</dbReference>
<evidence type="ECO:0000256" key="1">
    <source>
        <dbReference type="ARBA" id="ARBA00004651"/>
    </source>
</evidence>
<feature type="transmembrane region" description="Helical" evidence="6">
    <location>
        <begin position="227"/>
        <end position="249"/>
    </location>
</feature>
<dbReference type="PANTHER" id="PTHR32322">
    <property type="entry name" value="INNER MEMBRANE TRANSPORTER"/>
    <property type="match status" value="1"/>
</dbReference>
<feature type="transmembrane region" description="Helical" evidence="6">
    <location>
        <begin position="115"/>
        <end position="132"/>
    </location>
</feature>
<keyword evidence="4 6" id="KW-1133">Transmembrane helix</keyword>
<feature type="transmembrane region" description="Helical" evidence="6">
    <location>
        <begin position="287"/>
        <end position="303"/>
    </location>
</feature>
<feature type="transmembrane region" description="Helical" evidence="6">
    <location>
        <begin position="167"/>
        <end position="187"/>
    </location>
</feature>
<feature type="transmembrane region" description="Helical" evidence="6">
    <location>
        <begin position="82"/>
        <end position="103"/>
    </location>
</feature>
<dbReference type="Gene3D" id="1.10.3730.20">
    <property type="match status" value="1"/>
</dbReference>
<dbReference type="InterPro" id="IPR037185">
    <property type="entry name" value="EmrE-like"/>
</dbReference>
<evidence type="ECO:0000256" key="2">
    <source>
        <dbReference type="ARBA" id="ARBA00022475"/>
    </source>
</evidence>
<evidence type="ECO:0000259" key="7">
    <source>
        <dbReference type="Pfam" id="PF00892"/>
    </source>
</evidence>
<dbReference type="Pfam" id="PF00892">
    <property type="entry name" value="EamA"/>
    <property type="match status" value="2"/>
</dbReference>
<gene>
    <name evidence="8" type="ORF">E7102_05500</name>
</gene>
<proteinExistence type="predicted"/>
<keyword evidence="5 6" id="KW-0472">Membrane</keyword>
<feature type="transmembrane region" description="Helical" evidence="6">
    <location>
        <begin position="144"/>
        <end position="161"/>
    </location>
</feature>
<protein>
    <submittedName>
        <fullName evidence="8">DMT family transporter</fullName>
    </submittedName>
</protein>
<name>A0A928GH44_XYLRU</name>
<organism evidence="8 9">
    <name type="scientific">Xylanibacter ruminicola</name>
    <name type="common">Prevotella ruminicola</name>
    <dbReference type="NCBI Taxonomy" id="839"/>
    <lineage>
        <taxon>Bacteria</taxon>
        <taxon>Pseudomonadati</taxon>
        <taxon>Bacteroidota</taxon>
        <taxon>Bacteroidia</taxon>
        <taxon>Bacteroidales</taxon>
        <taxon>Prevotellaceae</taxon>
        <taxon>Xylanibacter</taxon>
    </lineage>
</organism>
<evidence type="ECO:0000256" key="5">
    <source>
        <dbReference type="ARBA" id="ARBA00023136"/>
    </source>
</evidence>
<evidence type="ECO:0000313" key="9">
    <source>
        <dbReference type="Proteomes" id="UP000763088"/>
    </source>
</evidence>
<keyword evidence="3 6" id="KW-0812">Transmembrane</keyword>
<feature type="domain" description="EamA" evidence="7">
    <location>
        <begin position="15"/>
        <end position="158"/>
    </location>
</feature>
<feature type="transmembrane region" description="Helical" evidence="6">
    <location>
        <begin position="12"/>
        <end position="32"/>
    </location>
</feature>